<proteinExistence type="predicted"/>
<protein>
    <submittedName>
        <fullName evidence="1">Uncharacterized protein</fullName>
    </submittedName>
</protein>
<name>X1JMC9_9ZZZZ</name>
<dbReference type="AlphaFoldDB" id="X1JMC9"/>
<reference evidence="1" key="1">
    <citation type="journal article" date="2014" name="Front. Microbiol.">
        <title>High frequency of phylogenetically diverse reductive dehalogenase-homologous genes in deep subseafloor sedimentary metagenomes.</title>
        <authorList>
            <person name="Kawai M."/>
            <person name="Futagami T."/>
            <person name="Toyoda A."/>
            <person name="Takaki Y."/>
            <person name="Nishi S."/>
            <person name="Hori S."/>
            <person name="Arai W."/>
            <person name="Tsubouchi T."/>
            <person name="Morono Y."/>
            <person name="Uchiyama I."/>
            <person name="Ito T."/>
            <person name="Fujiyama A."/>
            <person name="Inagaki F."/>
            <person name="Takami H."/>
        </authorList>
    </citation>
    <scope>NUCLEOTIDE SEQUENCE</scope>
    <source>
        <strain evidence="1">Expedition CK06-06</strain>
    </source>
</reference>
<comment type="caution">
    <text evidence="1">The sequence shown here is derived from an EMBL/GenBank/DDBJ whole genome shotgun (WGS) entry which is preliminary data.</text>
</comment>
<dbReference type="EMBL" id="BARU01039575">
    <property type="protein sequence ID" value="GAH82600.1"/>
    <property type="molecule type" value="Genomic_DNA"/>
</dbReference>
<accession>X1JMC9</accession>
<sequence>MKNKKGLFTYTTQIDPQKTVAQIQEELTNHGAKSILSNYDSWLNGMFL</sequence>
<evidence type="ECO:0000313" key="1">
    <source>
        <dbReference type="EMBL" id="GAH82600.1"/>
    </source>
</evidence>
<gene>
    <name evidence="1" type="ORF">S03H2_61316</name>
</gene>
<organism evidence="1">
    <name type="scientific">marine sediment metagenome</name>
    <dbReference type="NCBI Taxonomy" id="412755"/>
    <lineage>
        <taxon>unclassified sequences</taxon>
        <taxon>metagenomes</taxon>
        <taxon>ecological metagenomes</taxon>
    </lineage>
</organism>